<dbReference type="Gene3D" id="1.10.10.10">
    <property type="entry name" value="Winged helix-like DNA-binding domain superfamily/Winged helix DNA-binding domain"/>
    <property type="match status" value="1"/>
</dbReference>
<dbReference type="Pfam" id="PF13191">
    <property type="entry name" value="AAA_16"/>
    <property type="match status" value="1"/>
</dbReference>
<proteinExistence type="predicted"/>
<dbReference type="PROSITE" id="PS50043">
    <property type="entry name" value="HTH_LUXR_2"/>
    <property type="match status" value="1"/>
</dbReference>
<dbReference type="Gene3D" id="1.25.40.10">
    <property type="entry name" value="Tetratricopeptide repeat domain"/>
    <property type="match status" value="1"/>
</dbReference>
<dbReference type="GO" id="GO:0005737">
    <property type="term" value="C:cytoplasm"/>
    <property type="evidence" value="ECO:0007669"/>
    <property type="project" value="TreeGrafter"/>
</dbReference>
<dbReference type="GO" id="GO:0004016">
    <property type="term" value="F:adenylate cyclase activity"/>
    <property type="evidence" value="ECO:0007669"/>
    <property type="project" value="TreeGrafter"/>
</dbReference>
<dbReference type="InterPro" id="IPR000792">
    <property type="entry name" value="Tscrpt_reg_LuxR_C"/>
</dbReference>
<dbReference type="SUPFAM" id="SSF46894">
    <property type="entry name" value="C-terminal effector domain of the bipartite response regulators"/>
    <property type="match status" value="1"/>
</dbReference>
<dbReference type="SUPFAM" id="SSF52540">
    <property type="entry name" value="P-loop containing nucleoside triphosphate hydrolases"/>
    <property type="match status" value="1"/>
</dbReference>
<keyword evidence="1" id="KW-0547">Nucleotide-binding</keyword>
<dbReference type="OrthoDB" id="4500249at2"/>
<dbReference type="InterPro" id="IPR011990">
    <property type="entry name" value="TPR-like_helical_dom_sf"/>
</dbReference>
<dbReference type="PROSITE" id="PS00622">
    <property type="entry name" value="HTH_LUXR_1"/>
    <property type="match status" value="1"/>
</dbReference>
<reference evidence="5" key="1">
    <citation type="submission" date="2016-06" db="EMBL/GenBank/DDBJ databases">
        <authorList>
            <person name="Varghese N."/>
            <person name="Submissions Spin"/>
        </authorList>
    </citation>
    <scope>NUCLEOTIDE SEQUENCE [LARGE SCALE GENOMIC DNA]</scope>
    <source>
        <strain evidence="5">DSM 43817</strain>
    </source>
</reference>
<gene>
    <name evidence="4" type="ORF">GA0074692_2018</name>
</gene>
<dbReference type="AlphaFoldDB" id="A0A1C6S8U0"/>
<evidence type="ECO:0000256" key="2">
    <source>
        <dbReference type="ARBA" id="ARBA00022840"/>
    </source>
</evidence>
<dbReference type="GO" id="GO:0006355">
    <property type="term" value="P:regulation of DNA-templated transcription"/>
    <property type="evidence" value="ECO:0007669"/>
    <property type="project" value="InterPro"/>
</dbReference>
<keyword evidence="5" id="KW-1185">Reference proteome</keyword>
<dbReference type="EMBL" id="FMHW01000002">
    <property type="protein sequence ID" value="SCL25740.1"/>
    <property type="molecule type" value="Genomic_DNA"/>
</dbReference>
<name>A0A1C6S8U0_9ACTN</name>
<keyword evidence="2" id="KW-0067">ATP-binding</keyword>
<sequence>MTPFVGRDIEIAALWSTLEATGRAGLQVVAVTGEPGIGKSRLLSEFGEMARRRGSRVVSSSATPGQRSQPLAPLLDAVVDGDRRATRQTGPGAAWARSTASVHLVRDLVDRAGDADAHRLVVLVDDMHRADETTIALLAQVVRAPSPVPLLLVLAYRPRQAPVRLHTALVGAPGDERVREIPLGPIGEQDAQTLLGVRCGTPWQWAVYRHSGGNPLHLDALAAAATGLRSTASVVVGELPVALRMRLVGELEAASPLSRIVLDAAAVAGEVFEPALVAQIGQCRDAEVHRALDELADLDVVRPVAGGRLISFRHAVLWRAVYDAVSPGWQLAAHDRATAALYRRGAPPQALAPHVARTARPGDVAAVSLLHRAALAVQHQDPVTAAHWLRVALRLLPHRPDHHQRRGVLLVRLAQLAAVAGDLPASRDALHEALKLLQRRPTTRRAHAVALCVMVELSLSRRAEATALARAELAGLPAAPSIGRAMLTFELACSELAAGHADTARELAAAAYDVARRYPVRSAVATTLALLTVADTAALDMPAARRHLDRAVDLLDAMLDGEFVRSLRAAVWVIEAEILHERFDDALRHLDRAVSSAQQSGQLLLLARLYAALVVALQVSGRLPEAQESARRAVEVAIAAGGDREIAVARILRAWLDSQVRATAETDPEVDALPMLPDGPYSLLVRRLLVEIGLAGGNVTGHPAHPGLADSDGLLASDLCSQASWCETMTRAELAAGRAERAAHWADRAATVAAVLDLPGNTGLALLARAQVLAVDDPARAVPAAQVAARELASAGMVVDAARARMVAVGPLAALGLVHDSYREVKAAQAAFEGWGAHRLARQAVLERRRLAARSSRRAGPEDGETAAGLNLLTRRERQVAVLVSQGLTNRRVAQELFVTEKTVEMHLANIFAKLGVSSRAVVARLIGATGHPVGAAVPAGEAAAS</sequence>
<dbReference type="Pfam" id="PF00196">
    <property type="entry name" value="GerE"/>
    <property type="match status" value="1"/>
</dbReference>
<dbReference type="InterPro" id="IPR041664">
    <property type="entry name" value="AAA_16"/>
</dbReference>
<dbReference type="CDD" id="cd06170">
    <property type="entry name" value="LuxR_C_like"/>
    <property type="match status" value="1"/>
</dbReference>
<dbReference type="Proteomes" id="UP000198959">
    <property type="component" value="Unassembled WGS sequence"/>
</dbReference>
<dbReference type="PANTHER" id="PTHR16305">
    <property type="entry name" value="TESTICULAR SOLUBLE ADENYLYL CYCLASE"/>
    <property type="match status" value="1"/>
</dbReference>
<dbReference type="SUPFAM" id="SSF48452">
    <property type="entry name" value="TPR-like"/>
    <property type="match status" value="2"/>
</dbReference>
<dbReference type="GO" id="GO:0003677">
    <property type="term" value="F:DNA binding"/>
    <property type="evidence" value="ECO:0007669"/>
    <property type="project" value="InterPro"/>
</dbReference>
<accession>A0A1C6S8U0</accession>
<evidence type="ECO:0000313" key="4">
    <source>
        <dbReference type="EMBL" id="SCL25740.1"/>
    </source>
</evidence>
<dbReference type="GO" id="GO:0005524">
    <property type="term" value="F:ATP binding"/>
    <property type="evidence" value="ECO:0007669"/>
    <property type="project" value="UniProtKB-KW"/>
</dbReference>
<evidence type="ECO:0000259" key="3">
    <source>
        <dbReference type="PROSITE" id="PS50043"/>
    </source>
</evidence>
<dbReference type="RefSeq" id="WP_141725220.1">
    <property type="nucleotide sequence ID" value="NZ_FMHW01000002.1"/>
</dbReference>
<dbReference type="InterPro" id="IPR027417">
    <property type="entry name" value="P-loop_NTPase"/>
</dbReference>
<dbReference type="PANTHER" id="PTHR16305:SF28">
    <property type="entry name" value="GUANYLATE CYCLASE DOMAIN-CONTAINING PROTEIN"/>
    <property type="match status" value="1"/>
</dbReference>
<dbReference type="InterPro" id="IPR036388">
    <property type="entry name" value="WH-like_DNA-bd_sf"/>
</dbReference>
<evidence type="ECO:0000256" key="1">
    <source>
        <dbReference type="ARBA" id="ARBA00022741"/>
    </source>
</evidence>
<dbReference type="InterPro" id="IPR016032">
    <property type="entry name" value="Sig_transdc_resp-reg_C-effctor"/>
</dbReference>
<evidence type="ECO:0000313" key="5">
    <source>
        <dbReference type="Proteomes" id="UP000198959"/>
    </source>
</evidence>
<dbReference type="PRINTS" id="PR00038">
    <property type="entry name" value="HTHLUXR"/>
</dbReference>
<dbReference type="STRING" id="145854.GA0074692_2018"/>
<feature type="domain" description="HTH luxR-type" evidence="3">
    <location>
        <begin position="866"/>
        <end position="931"/>
    </location>
</feature>
<protein>
    <submittedName>
        <fullName evidence="4">Predicted ATPase</fullName>
    </submittedName>
</protein>
<organism evidence="4 5">
    <name type="scientific">Micromonospora pallida</name>
    <dbReference type="NCBI Taxonomy" id="145854"/>
    <lineage>
        <taxon>Bacteria</taxon>
        <taxon>Bacillati</taxon>
        <taxon>Actinomycetota</taxon>
        <taxon>Actinomycetes</taxon>
        <taxon>Micromonosporales</taxon>
        <taxon>Micromonosporaceae</taxon>
        <taxon>Micromonospora</taxon>
    </lineage>
</organism>
<dbReference type="SMART" id="SM00421">
    <property type="entry name" value="HTH_LUXR"/>
    <property type="match status" value="1"/>
</dbReference>